<dbReference type="GeneID" id="11521506"/>
<dbReference type="AlphaFoldDB" id="G2QUL0"/>
<dbReference type="Proteomes" id="UP000008181">
    <property type="component" value="Chromosome 1"/>
</dbReference>
<evidence type="ECO:0000313" key="1">
    <source>
        <dbReference type="EMBL" id="AEO64565.1"/>
    </source>
</evidence>
<accession>G2QUL0</accession>
<reference evidence="1 2" key="1">
    <citation type="journal article" date="2011" name="Nat. Biotechnol.">
        <title>Comparative genomic analysis of the thermophilic biomass-degrading fungi Myceliophthora thermophila and Thielavia terrestris.</title>
        <authorList>
            <person name="Berka R.M."/>
            <person name="Grigoriev I.V."/>
            <person name="Otillar R."/>
            <person name="Salamov A."/>
            <person name="Grimwood J."/>
            <person name="Reid I."/>
            <person name="Ishmael N."/>
            <person name="John T."/>
            <person name="Darmond C."/>
            <person name="Moisan M.-C."/>
            <person name="Henrissat B."/>
            <person name="Coutinho P.M."/>
            <person name="Lombard V."/>
            <person name="Natvig D.O."/>
            <person name="Lindquist E."/>
            <person name="Schmutz J."/>
            <person name="Lucas S."/>
            <person name="Harris P."/>
            <person name="Powlowski J."/>
            <person name="Bellemare A."/>
            <person name="Taylor D."/>
            <person name="Butler G."/>
            <person name="de Vries R.P."/>
            <person name="Allijn I.E."/>
            <person name="van den Brink J."/>
            <person name="Ushinsky S."/>
            <person name="Storms R."/>
            <person name="Powell A.J."/>
            <person name="Paulsen I.T."/>
            <person name="Elbourne L.D.H."/>
            <person name="Baker S.E."/>
            <person name="Magnuson J."/>
            <person name="LaBoissiere S."/>
            <person name="Clutterbuck A.J."/>
            <person name="Martinez D."/>
            <person name="Wogulis M."/>
            <person name="de Leon A.L."/>
            <person name="Rey M.W."/>
            <person name="Tsang A."/>
        </authorList>
    </citation>
    <scope>NUCLEOTIDE SEQUENCE [LARGE SCALE GENOMIC DNA]</scope>
    <source>
        <strain evidence="2">ATCC 38088 / NRRL 8126</strain>
    </source>
</reference>
<organism evidence="1 2">
    <name type="scientific">Thermothielavioides terrestris (strain ATCC 38088 / NRRL 8126)</name>
    <name type="common">Thielavia terrestris</name>
    <dbReference type="NCBI Taxonomy" id="578455"/>
    <lineage>
        <taxon>Eukaryota</taxon>
        <taxon>Fungi</taxon>
        <taxon>Dikarya</taxon>
        <taxon>Ascomycota</taxon>
        <taxon>Pezizomycotina</taxon>
        <taxon>Sordariomycetes</taxon>
        <taxon>Sordariomycetidae</taxon>
        <taxon>Sordariales</taxon>
        <taxon>Chaetomiaceae</taxon>
        <taxon>Thermothielavioides</taxon>
        <taxon>Thermothielavioides terrestris</taxon>
    </lineage>
</organism>
<name>G2QUL0_THETT</name>
<gene>
    <name evidence="1" type="ORF">THITE_2110842</name>
</gene>
<dbReference type="KEGG" id="ttt:THITE_2110842"/>
<keyword evidence="2" id="KW-1185">Reference proteome</keyword>
<sequence>MYLGYLNLLRYAERPAPAEGEYTGPALGRGPMAWPLSSKALRAAGALGCRSRRHLHT</sequence>
<evidence type="ECO:0000313" key="2">
    <source>
        <dbReference type="Proteomes" id="UP000008181"/>
    </source>
</evidence>
<dbReference type="HOGENOM" id="CLU_2998114_0_0_1"/>
<protein>
    <submittedName>
        <fullName evidence="1">Uncharacterized protein</fullName>
    </submittedName>
</protein>
<dbReference type="RefSeq" id="XP_003650901.1">
    <property type="nucleotide sequence ID" value="XM_003650853.1"/>
</dbReference>
<dbReference type="EMBL" id="CP003009">
    <property type="protein sequence ID" value="AEO64565.1"/>
    <property type="molecule type" value="Genomic_DNA"/>
</dbReference>
<proteinExistence type="predicted"/>